<feature type="transmembrane region" description="Helical" evidence="5">
    <location>
        <begin position="49"/>
        <end position="69"/>
    </location>
</feature>
<dbReference type="KEGG" id="mspg:F6B93_15325"/>
<evidence type="ECO:0000313" key="6">
    <source>
        <dbReference type="EMBL" id="QUR68271.1"/>
    </source>
</evidence>
<dbReference type="Pfam" id="PF04191">
    <property type="entry name" value="PEMT"/>
    <property type="match status" value="1"/>
</dbReference>
<keyword evidence="2 5" id="KW-0812">Transmembrane</keyword>
<sequence>MPATTSADIALVLFAVFALLGFGWRSWVQYRRTGSSGYRGVSGRIGSPEWLAGIGFAVALMVTVAGVIVQRIDLVRPLAVLTAVWIQVAGILVAVVGIVATVYAQLAMGDSWRIGVDEQESTTLVATGPFGWVRNPIYTAMFVFSLGVVLLTPNLAVFAGFILLVCSIEVQVRVVEEPYLLREHGDSYRAYCAKVGRFVPAVGRIR</sequence>
<keyword evidence="7" id="KW-1185">Reference proteome</keyword>
<keyword evidence="3 5" id="KW-1133">Transmembrane helix</keyword>
<dbReference type="AlphaFoldDB" id="A0A975JYX6"/>
<keyword evidence="4 5" id="KW-0472">Membrane</keyword>
<dbReference type="Gene3D" id="1.20.120.1630">
    <property type="match status" value="1"/>
</dbReference>
<dbReference type="PANTHER" id="PTHR12714:SF9">
    <property type="entry name" value="PROTEIN-S-ISOPRENYLCYSTEINE O-METHYLTRANSFERASE"/>
    <property type="match status" value="1"/>
</dbReference>
<evidence type="ECO:0000256" key="5">
    <source>
        <dbReference type="SAM" id="Phobius"/>
    </source>
</evidence>
<gene>
    <name evidence="6" type="ORF">F6B93_15325</name>
</gene>
<accession>A0A975JYX6</accession>
<dbReference type="InterPro" id="IPR007318">
    <property type="entry name" value="Phopholipid_MeTrfase"/>
</dbReference>
<evidence type="ECO:0000256" key="1">
    <source>
        <dbReference type="ARBA" id="ARBA00004127"/>
    </source>
</evidence>
<reference evidence="6" key="1">
    <citation type="submission" date="2019-12" db="EMBL/GenBank/DDBJ databases">
        <title>Mycobacterium spongiae sp. nov.</title>
        <authorList>
            <person name="Stinear T."/>
        </authorList>
    </citation>
    <scope>NUCLEOTIDE SEQUENCE</scope>
    <source>
        <strain evidence="6">FSD4b-SM</strain>
    </source>
</reference>
<dbReference type="GO" id="GO:0016740">
    <property type="term" value="F:transferase activity"/>
    <property type="evidence" value="ECO:0007669"/>
    <property type="project" value="UniProtKB-ARBA"/>
</dbReference>
<evidence type="ECO:0000256" key="4">
    <source>
        <dbReference type="ARBA" id="ARBA00023136"/>
    </source>
</evidence>
<organism evidence="6 7">
    <name type="scientific">Mycobacterium spongiae</name>
    <dbReference type="NCBI Taxonomy" id="886343"/>
    <lineage>
        <taxon>Bacteria</taxon>
        <taxon>Bacillati</taxon>
        <taxon>Actinomycetota</taxon>
        <taxon>Actinomycetes</taxon>
        <taxon>Mycobacteriales</taxon>
        <taxon>Mycobacteriaceae</taxon>
        <taxon>Mycobacterium</taxon>
    </lineage>
</organism>
<name>A0A975JYX6_9MYCO</name>
<feature type="transmembrane region" description="Helical" evidence="5">
    <location>
        <begin position="78"/>
        <end position="103"/>
    </location>
</feature>
<protein>
    <submittedName>
        <fullName evidence="6">Isoprenylcysteine carboxylmethyltransferase family protein</fullName>
    </submittedName>
</protein>
<dbReference type="Proteomes" id="UP000682202">
    <property type="component" value="Chromosome"/>
</dbReference>
<dbReference type="EMBL" id="CP046600">
    <property type="protein sequence ID" value="QUR68271.1"/>
    <property type="molecule type" value="Genomic_DNA"/>
</dbReference>
<comment type="subcellular location">
    <subcellularLocation>
        <location evidence="1">Endomembrane system</location>
        <topology evidence="1">Multi-pass membrane protein</topology>
    </subcellularLocation>
</comment>
<evidence type="ECO:0000256" key="3">
    <source>
        <dbReference type="ARBA" id="ARBA00022989"/>
    </source>
</evidence>
<evidence type="ECO:0000313" key="7">
    <source>
        <dbReference type="Proteomes" id="UP000682202"/>
    </source>
</evidence>
<feature type="transmembrane region" description="Helical" evidence="5">
    <location>
        <begin position="137"/>
        <end position="165"/>
    </location>
</feature>
<dbReference type="PANTHER" id="PTHR12714">
    <property type="entry name" value="PROTEIN-S ISOPRENYLCYSTEINE O-METHYLTRANSFERASE"/>
    <property type="match status" value="1"/>
</dbReference>
<dbReference type="RefSeq" id="WP_211695842.1">
    <property type="nucleotide sequence ID" value="NZ_CP046600.1"/>
</dbReference>
<proteinExistence type="predicted"/>
<dbReference type="GO" id="GO:0012505">
    <property type="term" value="C:endomembrane system"/>
    <property type="evidence" value="ECO:0007669"/>
    <property type="project" value="UniProtKB-SubCell"/>
</dbReference>
<evidence type="ECO:0000256" key="2">
    <source>
        <dbReference type="ARBA" id="ARBA00022692"/>
    </source>
</evidence>